<evidence type="ECO:0000313" key="2">
    <source>
        <dbReference type="Proteomes" id="UP000254304"/>
    </source>
</evidence>
<dbReference type="AlphaFoldDB" id="A0A377N9J6"/>
<proteinExistence type="predicted"/>
<gene>
    <name evidence="1" type="ORF">NCTC12157_01308</name>
</gene>
<dbReference type="Proteomes" id="UP000254304">
    <property type="component" value="Unassembled WGS sequence"/>
</dbReference>
<reference evidence="1 2" key="1">
    <citation type="submission" date="2018-06" db="EMBL/GenBank/DDBJ databases">
        <authorList>
            <consortium name="Pathogen Informatics"/>
            <person name="Doyle S."/>
        </authorList>
    </citation>
    <scope>NUCLEOTIDE SEQUENCE [LARGE SCALE GENOMIC DNA]</scope>
    <source>
        <strain evidence="1 2">NCTC12157</strain>
    </source>
</reference>
<accession>A0A377N9J6</accession>
<evidence type="ECO:0000313" key="1">
    <source>
        <dbReference type="EMBL" id="STQ43615.1"/>
    </source>
</evidence>
<protein>
    <submittedName>
        <fullName evidence="1">Uncharacterized protein</fullName>
    </submittedName>
</protein>
<name>A0A377N9J6_9GAMM</name>
<dbReference type="EMBL" id="UGGO01000001">
    <property type="protein sequence ID" value="STQ43615.1"/>
    <property type="molecule type" value="Genomic_DNA"/>
</dbReference>
<sequence>MNGLRYTPVQEPFLAIYLILNNSDFWKNLQSLPCTHCDNEFS</sequence>
<organism evidence="1 2">
    <name type="scientific">Ewingella americana</name>
    <dbReference type="NCBI Taxonomy" id="41202"/>
    <lineage>
        <taxon>Bacteria</taxon>
        <taxon>Pseudomonadati</taxon>
        <taxon>Pseudomonadota</taxon>
        <taxon>Gammaproteobacteria</taxon>
        <taxon>Enterobacterales</taxon>
        <taxon>Yersiniaceae</taxon>
        <taxon>Ewingella</taxon>
    </lineage>
</organism>